<name>A0A1A7VCS3_PLAKH</name>
<feature type="region of interest" description="Disordered" evidence="2">
    <location>
        <begin position="86"/>
        <end position="115"/>
    </location>
</feature>
<accession>A0A1A7VCS3</accession>
<protein>
    <submittedName>
        <fullName evidence="3">Uncharacterized protein</fullName>
    </submittedName>
</protein>
<evidence type="ECO:0000256" key="1">
    <source>
        <dbReference type="SAM" id="Coils"/>
    </source>
</evidence>
<feature type="compositionally biased region" description="Basic and acidic residues" evidence="2">
    <location>
        <begin position="95"/>
        <end position="108"/>
    </location>
</feature>
<evidence type="ECO:0000313" key="3">
    <source>
        <dbReference type="EMBL" id="SBO19792.1"/>
    </source>
</evidence>
<feature type="region of interest" description="Disordered" evidence="2">
    <location>
        <begin position="133"/>
        <end position="152"/>
    </location>
</feature>
<feature type="region of interest" description="Disordered" evidence="2">
    <location>
        <begin position="1"/>
        <end position="22"/>
    </location>
</feature>
<dbReference type="Proteomes" id="UP000182142">
    <property type="component" value="Unassembled WGS sequence"/>
</dbReference>
<reference evidence="3" key="2">
    <citation type="submission" date="2016-05" db="EMBL/GenBank/DDBJ databases">
        <authorList>
            <person name="Lavstsen T."/>
            <person name="Jespersen J.S."/>
        </authorList>
    </citation>
    <scope>NUCLEOTIDE SEQUENCE [LARGE SCALE GENOMIC DNA]</scope>
</reference>
<organism evidence="3 6">
    <name type="scientific">Plasmodium knowlesi (strain H)</name>
    <dbReference type="NCBI Taxonomy" id="5851"/>
    <lineage>
        <taxon>Eukaryota</taxon>
        <taxon>Sar</taxon>
        <taxon>Alveolata</taxon>
        <taxon>Apicomplexa</taxon>
        <taxon>Aconoidasida</taxon>
        <taxon>Haemosporida</taxon>
        <taxon>Plasmodiidae</taxon>
        <taxon>Plasmodium</taxon>
        <taxon>Plasmodium (Plasmodium)</taxon>
    </lineage>
</organism>
<evidence type="ECO:0000313" key="4">
    <source>
        <dbReference type="EMBL" id="SBO20462.1"/>
    </source>
</evidence>
<dbReference type="EMBL" id="CWHQ02000002">
    <property type="protein sequence ID" value="SBO20462.1"/>
    <property type="molecule type" value="Genomic_DNA"/>
</dbReference>
<feature type="coiled-coil region" evidence="1">
    <location>
        <begin position="293"/>
        <end position="320"/>
    </location>
</feature>
<proteinExistence type="predicted"/>
<gene>
    <name evidence="4" type="ORF">PKNA1_C2_0942100</name>
    <name evidence="3" type="ORF">PKNA1_H1_0942100</name>
</gene>
<dbReference type="Proteomes" id="UP000182128">
    <property type="component" value="Unassembled WGS sequence"/>
</dbReference>
<dbReference type="AlphaFoldDB" id="A0A1A7VCS3"/>
<evidence type="ECO:0000313" key="5">
    <source>
        <dbReference type="Proteomes" id="UP000182128"/>
    </source>
</evidence>
<feature type="compositionally biased region" description="Basic and acidic residues" evidence="2">
    <location>
        <begin position="133"/>
        <end position="144"/>
    </location>
</feature>
<keyword evidence="1" id="KW-0175">Coiled coil</keyword>
<evidence type="ECO:0000313" key="6">
    <source>
        <dbReference type="Proteomes" id="UP000182142"/>
    </source>
</evidence>
<feature type="compositionally biased region" description="Basic and acidic residues" evidence="2">
    <location>
        <begin position="1"/>
        <end position="10"/>
    </location>
</feature>
<evidence type="ECO:0000256" key="2">
    <source>
        <dbReference type="SAM" id="MobiDB-lite"/>
    </source>
</evidence>
<reference evidence="5 6" key="1">
    <citation type="submission" date="2016-05" db="EMBL/GenBank/DDBJ databases">
        <authorList>
            <person name="Sharaf H."/>
        </authorList>
    </citation>
    <scope>NUCLEOTIDE SEQUENCE [LARGE SCALE GENOMIC DNA]</scope>
    <source>
        <strain evidence="5 6">H</strain>
    </source>
</reference>
<dbReference type="EMBL" id="CWHR02000001">
    <property type="protein sequence ID" value="SBO19792.1"/>
    <property type="molecule type" value="Genomic_DNA"/>
</dbReference>
<sequence>MSDLGKEKAPETLSDDDSSDSYYKSKFKFKKNSIEIKKKSLLKNKIRKNDIEQIIKNDPILSNINRALDTKGEVFCLATNNDNSKGDLSYTSDGVDQKGHNEKNEQNGKKPKNGSVVYFKEPTLTHKEINLEDSEHAKTDKREYPNGTDGTDDCAPLKNKCVSTSGGTKKNSLSSGKNKNKKKIAIGVLNDAYRVDGAKSPPGDAPRCHIGKTLTTNDEKKKKELSPLAIIKKHGRLVKSSEGRTNALSAFHPVKITPPFIVRIATTVTVPSANESPHFLFPHGQVNQINEIHIRNDEEIEHLRNEYASLKNDLHKIMSIMNVGQRAVSSLK</sequence>